<dbReference type="Pfam" id="PF00364">
    <property type="entry name" value="Biotin_lipoyl"/>
    <property type="match status" value="1"/>
</dbReference>
<dbReference type="Proteomes" id="UP000274695">
    <property type="component" value="Unassembled WGS sequence"/>
</dbReference>
<dbReference type="AlphaFoldDB" id="A0A2S4HDA6"/>
<sequence>MAMKILMPKIGFSMSEGKLAQWLVDDGESVAEGDLLFALESDKSVQDIPSPGAGVLKIIAPADEVYEVGAVLGELV</sequence>
<evidence type="ECO:0000313" key="8">
    <source>
        <dbReference type="EMBL" id="RNL65613.1"/>
    </source>
</evidence>
<proteinExistence type="predicted"/>
<reference evidence="7" key="1">
    <citation type="submission" date="2018-01" db="EMBL/GenBank/DDBJ databases">
        <authorList>
            <person name="Yu X.-D."/>
        </authorList>
    </citation>
    <scope>NUCLEOTIDE SEQUENCE</scope>
    <source>
        <strain evidence="7">ZX-21</strain>
    </source>
</reference>
<evidence type="ECO:0000256" key="1">
    <source>
        <dbReference type="ARBA" id="ARBA00001938"/>
    </source>
</evidence>
<dbReference type="PANTHER" id="PTHR43178:SF5">
    <property type="entry name" value="LIPOAMIDE ACYLTRANSFERASE COMPONENT OF BRANCHED-CHAIN ALPHA-KETO ACID DEHYDROGENASE COMPLEX, MITOCHONDRIAL"/>
    <property type="match status" value="1"/>
</dbReference>
<comment type="subunit">
    <text evidence="2">Forms a 24-polypeptide structural core with octahedral symmetry.</text>
</comment>
<comment type="caution">
    <text evidence="7">The sequence shown here is derived from an EMBL/GenBank/DDBJ whole genome shotgun (WGS) entry which is preliminary data.</text>
</comment>
<dbReference type="PROSITE" id="PS50968">
    <property type="entry name" value="BIOTINYL_LIPOYL"/>
    <property type="match status" value="1"/>
</dbReference>
<keyword evidence="5 7" id="KW-0012">Acyltransferase</keyword>
<dbReference type="RefSeq" id="WP_103685268.1">
    <property type="nucleotide sequence ID" value="NZ_PQGG01000033.1"/>
</dbReference>
<keyword evidence="3" id="KW-0808">Transferase</keyword>
<feature type="domain" description="Lipoyl-binding" evidence="6">
    <location>
        <begin position="2"/>
        <end position="76"/>
    </location>
</feature>
<organism evidence="7 9">
    <name type="scientific">Zhongshania marina</name>
    <dbReference type="NCBI Taxonomy" id="2304603"/>
    <lineage>
        <taxon>Bacteria</taxon>
        <taxon>Pseudomonadati</taxon>
        <taxon>Pseudomonadota</taxon>
        <taxon>Gammaproteobacteria</taxon>
        <taxon>Cellvibrionales</taxon>
        <taxon>Spongiibacteraceae</taxon>
        <taxon>Zhongshania</taxon>
    </lineage>
</organism>
<dbReference type="InterPro" id="IPR003016">
    <property type="entry name" value="2-oxoA_DH_lipoyl-BS"/>
</dbReference>
<name>A0A2S4HDA6_9GAMM</name>
<dbReference type="InterPro" id="IPR000089">
    <property type="entry name" value="Biotin_lipoyl"/>
</dbReference>
<evidence type="ECO:0000256" key="2">
    <source>
        <dbReference type="ARBA" id="ARBA00011484"/>
    </source>
</evidence>
<dbReference type="PANTHER" id="PTHR43178">
    <property type="entry name" value="DIHYDROLIPOAMIDE ACETYLTRANSFERASE COMPONENT OF PYRUVATE DEHYDROGENASE COMPLEX"/>
    <property type="match status" value="1"/>
</dbReference>
<dbReference type="GO" id="GO:0031405">
    <property type="term" value="F:lipoic acid binding"/>
    <property type="evidence" value="ECO:0007669"/>
    <property type="project" value="TreeGrafter"/>
</dbReference>
<evidence type="ECO:0000256" key="3">
    <source>
        <dbReference type="ARBA" id="ARBA00022679"/>
    </source>
</evidence>
<dbReference type="Gene3D" id="2.40.50.100">
    <property type="match status" value="1"/>
</dbReference>
<protein>
    <submittedName>
        <fullName evidence="8">Biotin/lipoyl-binding protein</fullName>
    </submittedName>
    <submittedName>
        <fullName evidence="7">Dihydrolipoamide acyltransferase</fullName>
    </submittedName>
</protein>
<gene>
    <name evidence="7" type="ORF">C0068_14850</name>
    <name evidence="8" type="ORF">D0911_07075</name>
</gene>
<dbReference type="SUPFAM" id="SSF51230">
    <property type="entry name" value="Single hybrid motif"/>
    <property type="match status" value="1"/>
</dbReference>
<dbReference type="GO" id="GO:0005737">
    <property type="term" value="C:cytoplasm"/>
    <property type="evidence" value="ECO:0007669"/>
    <property type="project" value="TreeGrafter"/>
</dbReference>
<dbReference type="PROSITE" id="PS00189">
    <property type="entry name" value="LIPOYL"/>
    <property type="match status" value="1"/>
</dbReference>
<evidence type="ECO:0000313" key="10">
    <source>
        <dbReference type="Proteomes" id="UP000274695"/>
    </source>
</evidence>
<keyword evidence="4" id="KW-0450">Lipoyl</keyword>
<accession>A0A2S4HDA6</accession>
<dbReference type="Proteomes" id="UP000237222">
    <property type="component" value="Unassembled WGS sequence"/>
</dbReference>
<dbReference type="GO" id="GO:0016407">
    <property type="term" value="F:acetyltransferase activity"/>
    <property type="evidence" value="ECO:0007669"/>
    <property type="project" value="TreeGrafter"/>
</dbReference>
<keyword evidence="10" id="KW-1185">Reference proteome</keyword>
<dbReference type="EMBL" id="RHGB01000006">
    <property type="protein sequence ID" value="RNL65613.1"/>
    <property type="molecule type" value="Genomic_DNA"/>
</dbReference>
<evidence type="ECO:0000256" key="4">
    <source>
        <dbReference type="ARBA" id="ARBA00022823"/>
    </source>
</evidence>
<evidence type="ECO:0000256" key="5">
    <source>
        <dbReference type="ARBA" id="ARBA00023315"/>
    </source>
</evidence>
<dbReference type="InterPro" id="IPR011053">
    <property type="entry name" value="Single_hybrid_motif"/>
</dbReference>
<dbReference type="EMBL" id="PQGG01000033">
    <property type="protein sequence ID" value="POP51909.1"/>
    <property type="molecule type" value="Genomic_DNA"/>
</dbReference>
<dbReference type="OrthoDB" id="5738366at2"/>
<comment type="cofactor">
    <cofactor evidence="1">
        <name>(R)-lipoate</name>
        <dbReference type="ChEBI" id="CHEBI:83088"/>
    </cofactor>
</comment>
<reference evidence="8 10" key="2">
    <citation type="submission" date="2018-10" db="EMBL/GenBank/DDBJ databases">
        <title>Draft genome sequence of Zhongshania sp. DSW25-10.</title>
        <authorList>
            <person name="Oh J."/>
        </authorList>
    </citation>
    <scope>NUCLEOTIDE SEQUENCE [LARGE SCALE GENOMIC DNA]</scope>
    <source>
        <strain evidence="8 10">DSW25-10</strain>
    </source>
</reference>
<evidence type="ECO:0000313" key="7">
    <source>
        <dbReference type="EMBL" id="POP51909.1"/>
    </source>
</evidence>
<evidence type="ECO:0000259" key="6">
    <source>
        <dbReference type="PROSITE" id="PS50968"/>
    </source>
</evidence>
<evidence type="ECO:0000313" key="9">
    <source>
        <dbReference type="Proteomes" id="UP000237222"/>
    </source>
</evidence>
<dbReference type="InterPro" id="IPR050743">
    <property type="entry name" value="2-oxoacid_DH_E2_comp"/>
</dbReference>
<dbReference type="CDD" id="cd06849">
    <property type="entry name" value="lipoyl_domain"/>
    <property type="match status" value="1"/>
</dbReference>